<sequence>MTSVAWRWRWSGVNAELLVSQDVANVLDSHRQQPSGVECGGQLFVNPATPDGLLLAFATPPHPSDRAGLTWLELDVHRCQLETKQANAQGLRLVGYWHTHPQTVPEISLTDIRSFSAFAARYRQDLPNPLAVIVGQSPHPEGIKAWSFRDGMYVEATWTK</sequence>
<dbReference type="SUPFAM" id="SSF102712">
    <property type="entry name" value="JAB1/MPN domain"/>
    <property type="match status" value="1"/>
</dbReference>
<dbReference type="EMBL" id="JN788267">
    <property type="protein sequence ID" value="AEQ20898.1"/>
    <property type="molecule type" value="Genomic_DNA"/>
</dbReference>
<proteinExistence type="predicted"/>
<dbReference type="GO" id="GO:0008237">
    <property type="term" value="F:metallopeptidase activity"/>
    <property type="evidence" value="ECO:0007669"/>
    <property type="project" value="UniProtKB-KW"/>
</dbReference>
<evidence type="ECO:0000256" key="2">
    <source>
        <dbReference type="ARBA" id="ARBA00022723"/>
    </source>
</evidence>
<organism evidence="7">
    <name type="scientific">Acinetobacter baumannii</name>
    <dbReference type="NCBI Taxonomy" id="470"/>
    <lineage>
        <taxon>Bacteria</taxon>
        <taxon>Pseudomonadati</taxon>
        <taxon>Pseudomonadota</taxon>
        <taxon>Gammaproteobacteria</taxon>
        <taxon>Moraxellales</taxon>
        <taxon>Moraxellaceae</taxon>
        <taxon>Acinetobacter</taxon>
        <taxon>Acinetobacter calcoaceticus/baumannii complex</taxon>
    </lineage>
</organism>
<dbReference type="GO" id="GO:0006508">
    <property type="term" value="P:proteolysis"/>
    <property type="evidence" value="ECO:0007669"/>
    <property type="project" value="UniProtKB-KW"/>
</dbReference>
<reference evidence="7" key="1">
    <citation type="journal article" date="2011" name="Antimicrob. Agents Chemother.">
        <title>Genetic Features of CTX-M-15-Producing Acinetobacter baumannii from Haiti.</title>
        <authorList>
            <person name="Potron A."/>
            <person name="Munoz-Price L.S."/>
            <person name="Nordmann P."/>
            <person name="Cleary T."/>
            <person name="Poirel L."/>
        </authorList>
    </citation>
    <scope>NUCLEOTIDE SEQUENCE</scope>
    <source>
        <strain evidence="7">H1</strain>
    </source>
</reference>
<evidence type="ECO:0000259" key="6">
    <source>
        <dbReference type="Pfam" id="PF14464"/>
    </source>
</evidence>
<evidence type="ECO:0000256" key="4">
    <source>
        <dbReference type="ARBA" id="ARBA00022833"/>
    </source>
</evidence>
<keyword evidence="4" id="KW-0862">Zinc</keyword>
<evidence type="ECO:0000313" key="7">
    <source>
        <dbReference type="EMBL" id="AEQ20898.1"/>
    </source>
</evidence>
<protein>
    <recommendedName>
        <fullName evidence="6">JAB domain-containing protein</fullName>
    </recommendedName>
</protein>
<dbReference type="InterPro" id="IPR028090">
    <property type="entry name" value="JAB_dom_prok"/>
</dbReference>
<accession>G8II61</accession>
<keyword evidence="5" id="KW-0482">Metalloprotease</keyword>
<keyword evidence="2" id="KW-0479">Metal-binding</keyword>
<keyword evidence="1" id="KW-0645">Protease</keyword>
<feature type="domain" description="JAB" evidence="6">
    <location>
        <begin position="30"/>
        <end position="148"/>
    </location>
</feature>
<name>G8II61_ACIBA</name>
<evidence type="ECO:0000256" key="5">
    <source>
        <dbReference type="ARBA" id="ARBA00023049"/>
    </source>
</evidence>
<evidence type="ECO:0000256" key="3">
    <source>
        <dbReference type="ARBA" id="ARBA00022801"/>
    </source>
</evidence>
<dbReference type="AlphaFoldDB" id="G8II61"/>
<dbReference type="GO" id="GO:0046872">
    <property type="term" value="F:metal ion binding"/>
    <property type="evidence" value="ECO:0007669"/>
    <property type="project" value="UniProtKB-KW"/>
</dbReference>
<evidence type="ECO:0000256" key="1">
    <source>
        <dbReference type="ARBA" id="ARBA00022670"/>
    </source>
</evidence>
<dbReference type="Pfam" id="PF14464">
    <property type="entry name" value="Prok-JAB"/>
    <property type="match status" value="1"/>
</dbReference>
<keyword evidence="3" id="KW-0378">Hydrolase</keyword>
<dbReference type="Gene3D" id="3.40.140.10">
    <property type="entry name" value="Cytidine Deaminase, domain 2"/>
    <property type="match status" value="1"/>
</dbReference>